<evidence type="ECO:0000256" key="7">
    <source>
        <dbReference type="ARBA" id="ARBA00023065"/>
    </source>
</evidence>
<dbReference type="GO" id="GO:0015288">
    <property type="term" value="F:porin activity"/>
    <property type="evidence" value="ECO:0007669"/>
    <property type="project" value="UniProtKB-KW"/>
</dbReference>
<feature type="signal peptide" evidence="11">
    <location>
        <begin position="1"/>
        <end position="20"/>
    </location>
</feature>
<keyword evidence="8" id="KW-0626">Porin</keyword>
<keyword evidence="14" id="KW-1185">Reference proteome</keyword>
<evidence type="ECO:0000256" key="6">
    <source>
        <dbReference type="ARBA" id="ARBA00022729"/>
    </source>
</evidence>
<evidence type="ECO:0000256" key="5">
    <source>
        <dbReference type="ARBA" id="ARBA00022692"/>
    </source>
</evidence>
<evidence type="ECO:0000256" key="9">
    <source>
        <dbReference type="ARBA" id="ARBA00023136"/>
    </source>
</evidence>
<dbReference type="Pfam" id="PF13609">
    <property type="entry name" value="Porin_4"/>
    <property type="match status" value="1"/>
</dbReference>
<feature type="chain" id="PRO_5018018169" evidence="11">
    <location>
        <begin position="21"/>
        <end position="306"/>
    </location>
</feature>
<dbReference type="InterPro" id="IPR023614">
    <property type="entry name" value="Porin_dom_sf"/>
</dbReference>
<evidence type="ECO:0000256" key="3">
    <source>
        <dbReference type="ARBA" id="ARBA00022448"/>
    </source>
</evidence>
<organism evidence="13 14">
    <name type="scientific">Marinimicrobium koreense</name>
    <dbReference type="NCBI Taxonomy" id="306545"/>
    <lineage>
        <taxon>Bacteria</taxon>
        <taxon>Pseudomonadati</taxon>
        <taxon>Pseudomonadota</taxon>
        <taxon>Gammaproteobacteria</taxon>
        <taxon>Cellvibrionales</taxon>
        <taxon>Cellvibrionaceae</taxon>
        <taxon>Marinimicrobium</taxon>
    </lineage>
</organism>
<evidence type="ECO:0000256" key="4">
    <source>
        <dbReference type="ARBA" id="ARBA00022452"/>
    </source>
</evidence>
<dbReference type="GO" id="GO:0006811">
    <property type="term" value="P:monoatomic ion transport"/>
    <property type="evidence" value="ECO:0007669"/>
    <property type="project" value="UniProtKB-KW"/>
</dbReference>
<name>A0A3N1P454_9GAMM</name>
<feature type="domain" description="Porin" evidence="12">
    <location>
        <begin position="10"/>
        <end position="283"/>
    </location>
</feature>
<accession>A0A3N1P454</accession>
<gene>
    <name evidence="13" type="ORF">EDC38_0211</name>
</gene>
<evidence type="ECO:0000256" key="11">
    <source>
        <dbReference type="SAM" id="SignalP"/>
    </source>
</evidence>
<dbReference type="Proteomes" id="UP000273643">
    <property type="component" value="Unassembled WGS sequence"/>
</dbReference>
<evidence type="ECO:0000256" key="8">
    <source>
        <dbReference type="ARBA" id="ARBA00023114"/>
    </source>
</evidence>
<comment type="subunit">
    <text evidence="2">Homotrimer.</text>
</comment>
<keyword evidence="5" id="KW-0812">Transmembrane</keyword>
<keyword evidence="6 11" id="KW-0732">Signal</keyword>
<reference evidence="13 14" key="1">
    <citation type="submission" date="2018-11" db="EMBL/GenBank/DDBJ databases">
        <title>Genomic Encyclopedia of Type Strains, Phase IV (KMG-IV): sequencing the most valuable type-strain genomes for metagenomic binning, comparative biology and taxonomic classification.</title>
        <authorList>
            <person name="Goeker M."/>
        </authorList>
    </citation>
    <scope>NUCLEOTIDE SEQUENCE [LARGE SCALE GENOMIC DNA]</scope>
    <source>
        <strain evidence="13 14">DSM 16974</strain>
    </source>
</reference>
<dbReference type="CDD" id="cd00342">
    <property type="entry name" value="gram_neg_porins"/>
    <property type="match status" value="1"/>
</dbReference>
<dbReference type="SUPFAM" id="SSF56935">
    <property type="entry name" value="Porins"/>
    <property type="match status" value="1"/>
</dbReference>
<keyword evidence="7" id="KW-0406">Ion transport</keyword>
<proteinExistence type="predicted"/>
<evidence type="ECO:0000256" key="10">
    <source>
        <dbReference type="ARBA" id="ARBA00023237"/>
    </source>
</evidence>
<dbReference type="GO" id="GO:0009279">
    <property type="term" value="C:cell outer membrane"/>
    <property type="evidence" value="ECO:0007669"/>
    <property type="project" value="UniProtKB-SubCell"/>
</dbReference>
<dbReference type="InterPro" id="IPR033900">
    <property type="entry name" value="Gram_neg_porin_domain"/>
</dbReference>
<comment type="subcellular location">
    <subcellularLocation>
        <location evidence="1">Cell outer membrane</location>
        <topology evidence="1">Multi-pass membrane protein</topology>
    </subcellularLocation>
</comment>
<dbReference type="InterPro" id="IPR050298">
    <property type="entry name" value="Gram-neg_bact_OMP"/>
</dbReference>
<dbReference type="PANTHER" id="PTHR34501:SF9">
    <property type="entry name" value="MAJOR OUTER MEMBRANE PROTEIN P.IA"/>
    <property type="match status" value="1"/>
</dbReference>
<evidence type="ECO:0000313" key="14">
    <source>
        <dbReference type="Proteomes" id="UP000273643"/>
    </source>
</evidence>
<sequence length="306" mass="33041">MKKIVMPMVLALSLPGLAMADFRVYGKANVSLQHADESGDSKMELVSNASRIGVKGSEALTDELEAIFQFEYETQVDDGDKGGQTFSQRDIYVGVRGKAGTLMVGKVNTPLKSAQDKVDLFNDLEGDINYLFKGEVRANNVVQYKSPVFGEYFAGSVAYIASEEDGVDPGVSATISYRNAGLYLAVAQDTDVQVEGADLTRLVARYSIDNVHVGALFETYEDATTDEDGAFVSVLWEATDVWSFKAQAGSSDINEGGGEAISLGADYKLTDKTKLYGYYTNETSDLLVNGAGRDDQYLGVGMSLSF</sequence>
<dbReference type="AlphaFoldDB" id="A0A3N1P454"/>
<keyword evidence="10" id="KW-0998">Cell outer membrane</keyword>
<dbReference type="PANTHER" id="PTHR34501">
    <property type="entry name" value="PROTEIN YDDL-RELATED"/>
    <property type="match status" value="1"/>
</dbReference>
<comment type="caution">
    <text evidence="13">The sequence shown here is derived from an EMBL/GenBank/DDBJ whole genome shotgun (WGS) entry which is preliminary data.</text>
</comment>
<evidence type="ECO:0000256" key="2">
    <source>
        <dbReference type="ARBA" id="ARBA00011233"/>
    </source>
</evidence>
<keyword evidence="9" id="KW-0472">Membrane</keyword>
<dbReference type="RefSeq" id="WP_123636956.1">
    <property type="nucleotide sequence ID" value="NZ_RJUK01000001.1"/>
</dbReference>
<protein>
    <submittedName>
        <fullName evidence="13">Putative porin</fullName>
    </submittedName>
</protein>
<evidence type="ECO:0000313" key="13">
    <source>
        <dbReference type="EMBL" id="ROQ19626.1"/>
    </source>
</evidence>
<dbReference type="Gene3D" id="2.40.160.10">
    <property type="entry name" value="Porin"/>
    <property type="match status" value="1"/>
</dbReference>
<dbReference type="EMBL" id="RJUK01000001">
    <property type="protein sequence ID" value="ROQ19626.1"/>
    <property type="molecule type" value="Genomic_DNA"/>
</dbReference>
<dbReference type="GO" id="GO:0046930">
    <property type="term" value="C:pore complex"/>
    <property type="evidence" value="ECO:0007669"/>
    <property type="project" value="UniProtKB-KW"/>
</dbReference>
<evidence type="ECO:0000256" key="1">
    <source>
        <dbReference type="ARBA" id="ARBA00004571"/>
    </source>
</evidence>
<keyword evidence="3" id="KW-0813">Transport</keyword>
<dbReference type="OrthoDB" id="8957883at2"/>
<evidence type="ECO:0000259" key="12">
    <source>
        <dbReference type="Pfam" id="PF13609"/>
    </source>
</evidence>
<keyword evidence="4" id="KW-1134">Transmembrane beta strand</keyword>